<accession>A0AAW2CLZ5</accession>
<comment type="caution">
    <text evidence="3">The sequence shown here is derived from an EMBL/GenBank/DDBJ whole genome shotgun (WGS) entry which is preliminary data.</text>
</comment>
<dbReference type="EMBL" id="JAZDWU010000006">
    <property type="protein sequence ID" value="KAK9998035.1"/>
    <property type="molecule type" value="Genomic_DNA"/>
</dbReference>
<evidence type="ECO:0000313" key="4">
    <source>
        <dbReference type="Proteomes" id="UP001459277"/>
    </source>
</evidence>
<reference evidence="3 4" key="1">
    <citation type="submission" date="2024-01" db="EMBL/GenBank/DDBJ databases">
        <title>A telomere-to-telomere, gap-free genome of sweet tea (Lithocarpus litseifolius).</title>
        <authorList>
            <person name="Zhou J."/>
        </authorList>
    </citation>
    <scope>NUCLEOTIDE SEQUENCE [LARGE SCALE GENOMIC DNA]</scope>
    <source>
        <strain evidence="3">Zhou-2022a</strain>
        <tissue evidence="3">Leaf</tissue>
    </source>
</reference>
<feature type="region of interest" description="Disordered" evidence="1">
    <location>
        <begin position="45"/>
        <end position="102"/>
    </location>
</feature>
<evidence type="ECO:0000256" key="2">
    <source>
        <dbReference type="SAM" id="Phobius"/>
    </source>
</evidence>
<name>A0AAW2CLZ5_9ROSI</name>
<keyword evidence="4" id="KW-1185">Reference proteome</keyword>
<evidence type="ECO:0000256" key="1">
    <source>
        <dbReference type="SAM" id="MobiDB-lite"/>
    </source>
</evidence>
<keyword evidence="2" id="KW-0812">Transmembrane</keyword>
<dbReference type="Proteomes" id="UP001459277">
    <property type="component" value="Unassembled WGS sequence"/>
</dbReference>
<organism evidence="3 4">
    <name type="scientific">Lithocarpus litseifolius</name>
    <dbReference type="NCBI Taxonomy" id="425828"/>
    <lineage>
        <taxon>Eukaryota</taxon>
        <taxon>Viridiplantae</taxon>
        <taxon>Streptophyta</taxon>
        <taxon>Embryophyta</taxon>
        <taxon>Tracheophyta</taxon>
        <taxon>Spermatophyta</taxon>
        <taxon>Magnoliopsida</taxon>
        <taxon>eudicotyledons</taxon>
        <taxon>Gunneridae</taxon>
        <taxon>Pentapetalae</taxon>
        <taxon>rosids</taxon>
        <taxon>fabids</taxon>
        <taxon>Fagales</taxon>
        <taxon>Fagaceae</taxon>
        <taxon>Lithocarpus</taxon>
    </lineage>
</organism>
<protein>
    <submittedName>
        <fullName evidence="3">Uncharacterized protein</fullName>
    </submittedName>
</protein>
<keyword evidence="2" id="KW-1133">Transmembrane helix</keyword>
<feature type="compositionally biased region" description="Polar residues" evidence="1">
    <location>
        <begin position="45"/>
        <end position="66"/>
    </location>
</feature>
<keyword evidence="2" id="KW-0472">Membrane</keyword>
<proteinExistence type="predicted"/>
<feature type="transmembrane region" description="Helical" evidence="2">
    <location>
        <begin position="125"/>
        <end position="148"/>
    </location>
</feature>
<evidence type="ECO:0000313" key="3">
    <source>
        <dbReference type="EMBL" id="KAK9998035.1"/>
    </source>
</evidence>
<dbReference type="AlphaFoldDB" id="A0AAW2CLZ5"/>
<sequence length="243" mass="26905">MQLDILQGNERQAGSCHMVTTSAHRSKVSPPYFEWQENDGSSLVVTPSSIPSFTTQGLDADLSSNEGSKEGLEDSEDEPIMKTRVSDSDGDNNSGEQEAEAMATDIPEEPKTTVSLAMPIAPVSVALIAPTPMGPGIFFFFFLCFLQLKPSSLYSFLRFFEVVSSSTTVLDPGTGAPYVDFHGFWDLKECITHLKVVYSSYRDFMQGFLFARSAKEHFLMLLGSVMNDIEHNFIDNVFAKRIL</sequence>
<gene>
    <name evidence="3" type="ORF">SO802_017638</name>
</gene>